<evidence type="ECO:0000313" key="3">
    <source>
        <dbReference type="Proteomes" id="UP001523216"/>
    </source>
</evidence>
<feature type="chain" id="PRO_5045641587" evidence="1">
    <location>
        <begin position="28"/>
        <end position="292"/>
    </location>
</feature>
<sequence length="292" mass="31061">MTTSLRTGAVLLTAVLAALTLACTRTAGGAGVDEPVDLHRWIAQQVATFSVDGPYRDPDQSERDTARDAFTAITGGDLARAEQLLGDLGFRTTHAVNKDGKPVRIYWADPQTGWGGLFVDPSTAVGSVVEVPHPAFDLNTEKLGLSLFRAIPGSLLLMAGAHRQAGGGAADVAHNDRSMFQVFSVESARRGLPQVQLHGFADRSLPGADAVVSTGSAPHNDLAVRIARELKAVDRQVCRAWASRCVGLEGRTNVQAAAAGDTPFVHLELGWGLRRDLADRDVVRDAIVRAWA</sequence>
<dbReference type="RefSeq" id="WP_251799267.1">
    <property type="nucleotide sequence ID" value="NZ_JAMQOL010000022.1"/>
</dbReference>
<feature type="signal peptide" evidence="1">
    <location>
        <begin position="1"/>
        <end position="27"/>
    </location>
</feature>
<organism evidence="2 3">
    <name type="scientific">Paractinoplanes hotanensis</name>
    <dbReference type="NCBI Taxonomy" id="2906497"/>
    <lineage>
        <taxon>Bacteria</taxon>
        <taxon>Bacillati</taxon>
        <taxon>Actinomycetota</taxon>
        <taxon>Actinomycetes</taxon>
        <taxon>Micromonosporales</taxon>
        <taxon>Micromonosporaceae</taxon>
        <taxon>Paractinoplanes</taxon>
    </lineage>
</organism>
<proteinExistence type="predicted"/>
<dbReference type="Proteomes" id="UP001523216">
    <property type="component" value="Unassembled WGS sequence"/>
</dbReference>
<accession>A0ABT0Y1M9</accession>
<dbReference type="PROSITE" id="PS51257">
    <property type="entry name" value="PROKAR_LIPOPROTEIN"/>
    <property type="match status" value="1"/>
</dbReference>
<name>A0ABT0Y1M9_9ACTN</name>
<evidence type="ECO:0000313" key="2">
    <source>
        <dbReference type="EMBL" id="MCM4079413.1"/>
    </source>
</evidence>
<keyword evidence="1" id="KW-0732">Signal</keyword>
<evidence type="ECO:0000256" key="1">
    <source>
        <dbReference type="SAM" id="SignalP"/>
    </source>
</evidence>
<comment type="caution">
    <text evidence="2">The sequence shown here is derived from an EMBL/GenBank/DDBJ whole genome shotgun (WGS) entry which is preliminary data.</text>
</comment>
<keyword evidence="3" id="KW-1185">Reference proteome</keyword>
<dbReference type="EMBL" id="JAMQOL010000022">
    <property type="protein sequence ID" value="MCM4079413.1"/>
    <property type="molecule type" value="Genomic_DNA"/>
</dbReference>
<reference evidence="2 3" key="1">
    <citation type="submission" date="2022-06" db="EMBL/GenBank/DDBJ databases">
        <title>Actinoplanes abujensis sp. nov., isolated from Nigerian arid soil.</title>
        <authorList>
            <person name="Ding P."/>
        </authorList>
    </citation>
    <scope>NUCLEOTIDE SEQUENCE [LARGE SCALE GENOMIC DNA]</scope>
    <source>
        <strain evidence="3">TRM88002</strain>
    </source>
</reference>
<protein>
    <submittedName>
        <fullName evidence="2">Uncharacterized protein</fullName>
    </submittedName>
</protein>
<gene>
    <name evidence="2" type="ORF">LXN57_17715</name>
</gene>